<dbReference type="SMART" id="SM01119">
    <property type="entry name" value="D-ser_dehydrat"/>
    <property type="match status" value="1"/>
</dbReference>
<evidence type="ECO:0000313" key="5">
    <source>
        <dbReference type="Proteomes" id="UP000242700"/>
    </source>
</evidence>
<dbReference type="Proteomes" id="UP000242700">
    <property type="component" value="Unassembled WGS sequence"/>
</dbReference>
<dbReference type="RefSeq" id="WP_092595757.1">
    <property type="nucleotide sequence ID" value="NZ_FNFI01000003.1"/>
</dbReference>
<dbReference type="EMBL" id="FNFI01000003">
    <property type="protein sequence ID" value="SDJ87719.1"/>
    <property type="molecule type" value="Genomic_DNA"/>
</dbReference>
<protein>
    <submittedName>
        <fullName evidence="4">D-serine deaminase, pyridoxal phosphate-dependent</fullName>
    </submittedName>
</protein>
<comment type="similarity">
    <text evidence="1">Belongs to the DSD1 family.</text>
</comment>
<name>A0A1G8XAL1_9STAP</name>
<dbReference type="SUPFAM" id="SSF51419">
    <property type="entry name" value="PLP-binding barrel"/>
    <property type="match status" value="1"/>
</dbReference>
<evidence type="ECO:0000259" key="3">
    <source>
        <dbReference type="SMART" id="SM01119"/>
    </source>
</evidence>
<dbReference type="InterPro" id="IPR026956">
    <property type="entry name" value="D-ser_dehydrat-like_dom"/>
</dbReference>
<dbReference type="Pfam" id="PF14031">
    <property type="entry name" value="D-ser_dehydrat"/>
    <property type="match status" value="1"/>
</dbReference>
<dbReference type="PANTHER" id="PTHR28004">
    <property type="entry name" value="ZGC:162816-RELATED"/>
    <property type="match status" value="1"/>
</dbReference>
<dbReference type="STRING" id="586411.SAMN05216187_103113"/>
<evidence type="ECO:0000313" key="4">
    <source>
        <dbReference type="EMBL" id="SDJ87719.1"/>
    </source>
</evidence>
<dbReference type="Gene3D" id="3.20.20.10">
    <property type="entry name" value="Alanine racemase"/>
    <property type="match status" value="1"/>
</dbReference>
<dbReference type="InterPro" id="IPR051466">
    <property type="entry name" value="D-amino_acid_metab_enzyme"/>
</dbReference>
<accession>A0A1G8XAL1</accession>
<dbReference type="InterPro" id="IPR001608">
    <property type="entry name" value="Ala_racemase_N"/>
</dbReference>
<dbReference type="OrthoDB" id="9788869at2"/>
<dbReference type="Pfam" id="PF01168">
    <property type="entry name" value="Ala_racemase_N"/>
    <property type="match status" value="1"/>
</dbReference>
<reference evidence="5" key="1">
    <citation type="submission" date="2016-10" db="EMBL/GenBank/DDBJ databases">
        <authorList>
            <person name="Varghese N."/>
            <person name="Submissions S."/>
        </authorList>
    </citation>
    <scope>NUCLEOTIDE SEQUENCE [LARGE SCALE GENOMIC DNA]</scope>
    <source>
        <strain evidence="5">CGMCC 1.8911</strain>
    </source>
</reference>
<dbReference type="PANTHER" id="PTHR28004:SF2">
    <property type="entry name" value="D-SERINE DEHYDRATASE"/>
    <property type="match status" value="1"/>
</dbReference>
<feature type="domain" description="D-serine dehydratase-like" evidence="3">
    <location>
        <begin position="254"/>
        <end position="351"/>
    </location>
</feature>
<gene>
    <name evidence="4" type="ORF">SAMN05216187_103113</name>
</gene>
<sequence length="368" mass="40861">MNYKNIDTPALLIDETVLNKNLEYMGAYAKKQNVQLRPHTKTHKMPHLALKQQEHGATGITVAKVGEAEIMAVYGLDNIFIANQIVGKQKLERIKKLAEQVDVSFGVDSIHHIEEIDEVFEGASKKAQVLIEIEVGEERSGIIEEIDYKLLLNSIRASKNVEFKGIFSHDGHTYKAVDKEGCYDLFMTATTRTLHFANVARDMDFDVKTVSIGSTPPFMFGFDIPEGVTEIRPGTYILMDGSQSNAIDSYAHSAASVLTTVISKPTKERVITDVGAKGLTAQSRSKGLTATEGFGKIKEFEGVHVHGVFDEHAIIYNRDFSEKVNIGDKVRIIPNHICPVSNLYHKAYLINDDEVVKEIDIAAQGKLQ</sequence>
<keyword evidence="2" id="KW-0456">Lyase</keyword>
<dbReference type="Gene3D" id="2.40.37.20">
    <property type="entry name" value="D-serine dehydratase-like domain"/>
    <property type="match status" value="1"/>
</dbReference>
<dbReference type="GO" id="GO:0008721">
    <property type="term" value="F:D-serine ammonia-lyase activity"/>
    <property type="evidence" value="ECO:0007669"/>
    <property type="project" value="TreeGrafter"/>
</dbReference>
<evidence type="ECO:0000256" key="2">
    <source>
        <dbReference type="ARBA" id="ARBA00023239"/>
    </source>
</evidence>
<dbReference type="GO" id="GO:0036088">
    <property type="term" value="P:D-serine catabolic process"/>
    <property type="evidence" value="ECO:0007669"/>
    <property type="project" value="TreeGrafter"/>
</dbReference>
<dbReference type="InterPro" id="IPR029066">
    <property type="entry name" value="PLP-binding_barrel"/>
</dbReference>
<dbReference type="InterPro" id="IPR042208">
    <property type="entry name" value="D-ser_dehydrat-like_sf"/>
</dbReference>
<evidence type="ECO:0000256" key="1">
    <source>
        <dbReference type="ARBA" id="ARBA00005323"/>
    </source>
</evidence>
<dbReference type="AlphaFoldDB" id="A0A1G8XAL1"/>
<proteinExistence type="inferred from homology"/>
<organism evidence="4 5">
    <name type="scientific">Jeotgalicoccus aerolatus</name>
    <dbReference type="NCBI Taxonomy" id="709510"/>
    <lineage>
        <taxon>Bacteria</taxon>
        <taxon>Bacillati</taxon>
        <taxon>Bacillota</taxon>
        <taxon>Bacilli</taxon>
        <taxon>Bacillales</taxon>
        <taxon>Staphylococcaceae</taxon>
        <taxon>Jeotgalicoccus</taxon>
    </lineage>
</organism>